<gene>
    <name evidence="3" type="ORF">TSAR_009187</name>
</gene>
<organism evidence="3 4">
    <name type="scientific">Trichomalopsis sarcophagae</name>
    <dbReference type="NCBI Taxonomy" id="543379"/>
    <lineage>
        <taxon>Eukaryota</taxon>
        <taxon>Metazoa</taxon>
        <taxon>Ecdysozoa</taxon>
        <taxon>Arthropoda</taxon>
        <taxon>Hexapoda</taxon>
        <taxon>Insecta</taxon>
        <taxon>Pterygota</taxon>
        <taxon>Neoptera</taxon>
        <taxon>Endopterygota</taxon>
        <taxon>Hymenoptera</taxon>
        <taxon>Apocrita</taxon>
        <taxon>Proctotrupomorpha</taxon>
        <taxon>Chalcidoidea</taxon>
        <taxon>Pteromalidae</taxon>
        <taxon>Pteromalinae</taxon>
        <taxon>Trichomalopsis</taxon>
    </lineage>
</organism>
<feature type="region of interest" description="Disordered" evidence="2">
    <location>
        <begin position="305"/>
        <end position="357"/>
    </location>
</feature>
<feature type="compositionally biased region" description="Basic and acidic residues" evidence="2">
    <location>
        <begin position="313"/>
        <end position="349"/>
    </location>
</feature>
<keyword evidence="4" id="KW-1185">Reference proteome</keyword>
<dbReference type="AlphaFoldDB" id="A0A232FGL3"/>
<evidence type="ECO:0000313" key="4">
    <source>
        <dbReference type="Proteomes" id="UP000215335"/>
    </source>
</evidence>
<dbReference type="Proteomes" id="UP000215335">
    <property type="component" value="Unassembled WGS sequence"/>
</dbReference>
<protein>
    <submittedName>
        <fullName evidence="3">Uncharacterized protein</fullName>
    </submittedName>
</protein>
<reference evidence="3 4" key="1">
    <citation type="journal article" date="2017" name="Curr. Biol.">
        <title>The Evolution of Venom by Co-option of Single-Copy Genes.</title>
        <authorList>
            <person name="Martinson E.O."/>
            <person name="Mrinalini"/>
            <person name="Kelkar Y.D."/>
            <person name="Chang C.H."/>
            <person name="Werren J.H."/>
        </authorList>
    </citation>
    <scope>NUCLEOTIDE SEQUENCE [LARGE SCALE GENOMIC DNA]</scope>
    <source>
        <strain evidence="3 4">Alberta</strain>
        <tissue evidence="3">Whole body</tissue>
    </source>
</reference>
<keyword evidence="1" id="KW-0175">Coiled coil</keyword>
<dbReference type="OrthoDB" id="10605894at2759"/>
<feature type="coiled-coil region" evidence="1">
    <location>
        <begin position="5"/>
        <end position="78"/>
    </location>
</feature>
<evidence type="ECO:0000256" key="1">
    <source>
        <dbReference type="SAM" id="Coils"/>
    </source>
</evidence>
<accession>A0A232FGL3</accession>
<sequence>MSKLLELMERLNKEEELQLADMQNRFAEQDRKYEELKKTLDFYKDETHKHTDSFMKSLDKLVSNKHTIEKALKRTENLTGLSVPQEQHSTVVDLVAKMANFVGNINNVIDAPNNTCPDDIHEDVVNIMERTENDLKVCRTEVTEIQDLLYNTKSLNRLLNDANVRGCCVVKHYSVIEKMSENMSDLLKTMDTDEELHQQEDQNYFAEQDKKFKELQMKLTRLKEENKKQMDIIINSLDQLILNKSVVEKVLEQAGDGYDSAPIVPPAEANNLTVAELLSKVTGFLNNMDVNTSNKTLSNELQEKVLTEGTAQDSKKNSTDKEEKKDEKSVPQEKRKENIKSNPKKDYADGQKNSDAV</sequence>
<dbReference type="EMBL" id="NNAY01000287">
    <property type="protein sequence ID" value="OXU29467.1"/>
    <property type="molecule type" value="Genomic_DNA"/>
</dbReference>
<feature type="coiled-coil region" evidence="1">
    <location>
        <begin position="205"/>
        <end position="232"/>
    </location>
</feature>
<name>A0A232FGL3_9HYME</name>
<comment type="caution">
    <text evidence="3">The sequence shown here is derived from an EMBL/GenBank/DDBJ whole genome shotgun (WGS) entry which is preliminary data.</text>
</comment>
<evidence type="ECO:0000256" key="2">
    <source>
        <dbReference type="SAM" id="MobiDB-lite"/>
    </source>
</evidence>
<evidence type="ECO:0000313" key="3">
    <source>
        <dbReference type="EMBL" id="OXU29467.1"/>
    </source>
</evidence>
<proteinExistence type="predicted"/>